<feature type="compositionally biased region" description="Acidic residues" evidence="1">
    <location>
        <begin position="129"/>
        <end position="154"/>
    </location>
</feature>
<organism evidence="2 3">
    <name type="scientific">Lentinula raphanica</name>
    <dbReference type="NCBI Taxonomy" id="153919"/>
    <lineage>
        <taxon>Eukaryota</taxon>
        <taxon>Fungi</taxon>
        <taxon>Dikarya</taxon>
        <taxon>Basidiomycota</taxon>
        <taxon>Agaricomycotina</taxon>
        <taxon>Agaricomycetes</taxon>
        <taxon>Agaricomycetidae</taxon>
        <taxon>Agaricales</taxon>
        <taxon>Marasmiineae</taxon>
        <taxon>Omphalotaceae</taxon>
        <taxon>Lentinula</taxon>
    </lineage>
</organism>
<feature type="compositionally biased region" description="Basic and acidic residues" evidence="1">
    <location>
        <begin position="248"/>
        <end position="261"/>
    </location>
</feature>
<feature type="compositionally biased region" description="Basic and acidic residues" evidence="1">
    <location>
        <begin position="298"/>
        <end position="317"/>
    </location>
</feature>
<feature type="compositionally biased region" description="Polar residues" evidence="1">
    <location>
        <begin position="637"/>
        <end position="652"/>
    </location>
</feature>
<keyword evidence="3" id="KW-1185">Reference proteome</keyword>
<dbReference type="Pfam" id="PF10384">
    <property type="entry name" value="Scm3"/>
    <property type="match status" value="1"/>
</dbReference>
<feature type="compositionally biased region" description="Basic residues" evidence="1">
    <location>
        <begin position="484"/>
        <end position="493"/>
    </location>
</feature>
<feature type="compositionally biased region" description="Basic residues" evidence="1">
    <location>
        <begin position="349"/>
        <end position="359"/>
    </location>
</feature>
<feature type="compositionally biased region" description="Polar residues" evidence="1">
    <location>
        <begin position="323"/>
        <end position="341"/>
    </location>
</feature>
<dbReference type="Proteomes" id="UP001163846">
    <property type="component" value="Unassembled WGS sequence"/>
</dbReference>
<feature type="compositionally biased region" description="Acidic residues" evidence="1">
    <location>
        <begin position="278"/>
        <end position="289"/>
    </location>
</feature>
<evidence type="ECO:0000313" key="2">
    <source>
        <dbReference type="EMBL" id="KAJ3832535.1"/>
    </source>
</evidence>
<dbReference type="GO" id="GO:0042393">
    <property type="term" value="F:histone binding"/>
    <property type="evidence" value="ECO:0007669"/>
    <property type="project" value="InterPro"/>
</dbReference>
<feature type="compositionally biased region" description="Basic residues" evidence="1">
    <location>
        <begin position="552"/>
        <end position="563"/>
    </location>
</feature>
<feature type="compositionally biased region" description="Basic and acidic residues" evidence="1">
    <location>
        <begin position="521"/>
        <end position="531"/>
    </location>
</feature>
<evidence type="ECO:0000256" key="1">
    <source>
        <dbReference type="SAM" id="MobiDB-lite"/>
    </source>
</evidence>
<name>A0AA38NXN0_9AGAR</name>
<feature type="compositionally biased region" description="Polar residues" evidence="1">
    <location>
        <begin position="35"/>
        <end position="48"/>
    </location>
</feature>
<feature type="region of interest" description="Disordered" evidence="1">
    <location>
        <begin position="121"/>
        <end position="154"/>
    </location>
</feature>
<protein>
    <submittedName>
        <fullName evidence="2">Uncharacterized protein</fullName>
    </submittedName>
</protein>
<comment type="caution">
    <text evidence="2">The sequence shown here is derived from an EMBL/GenBank/DDBJ whole genome shotgun (WGS) entry which is preliminary data.</text>
</comment>
<dbReference type="EMBL" id="MU806927">
    <property type="protein sequence ID" value="KAJ3832535.1"/>
    <property type="molecule type" value="Genomic_DNA"/>
</dbReference>
<accession>A0AA38NXN0</accession>
<feature type="region of interest" description="Disordered" evidence="1">
    <location>
        <begin position="1"/>
        <end position="70"/>
    </location>
</feature>
<gene>
    <name evidence="2" type="ORF">F5878DRAFT_454864</name>
</gene>
<dbReference type="GO" id="GO:0005634">
    <property type="term" value="C:nucleus"/>
    <property type="evidence" value="ECO:0007669"/>
    <property type="project" value="InterPro"/>
</dbReference>
<proteinExistence type="predicted"/>
<feature type="region of interest" description="Disordered" evidence="1">
    <location>
        <begin position="205"/>
        <end position="672"/>
    </location>
</feature>
<dbReference type="AlphaFoldDB" id="A0AA38NXN0"/>
<feature type="compositionally biased region" description="Low complexity" evidence="1">
    <location>
        <begin position="16"/>
        <end position="31"/>
    </location>
</feature>
<dbReference type="InterPro" id="IPR018465">
    <property type="entry name" value="Scm3/HJURP"/>
</dbReference>
<feature type="compositionally biased region" description="Low complexity" evidence="1">
    <location>
        <begin position="411"/>
        <end position="425"/>
    </location>
</feature>
<feature type="compositionally biased region" description="Low complexity" evidence="1">
    <location>
        <begin position="49"/>
        <end position="70"/>
    </location>
</feature>
<feature type="compositionally biased region" description="Low complexity" evidence="1">
    <location>
        <begin position="362"/>
        <end position="403"/>
    </location>
</feature>
<feature type="compositionally biased region" description="Basic and acidic residues" evidence="1">
    <location>
        <begin position="205"/>
        <end position="220"/>
    </location>
</feature>
<sequence>MPEKRNERPQQQLITPSLSPPSRSRSFSCNPPTNPSNTGKASLSGSNPRSISRFSSTPLSSTDSPDIPSLRAQSTSRLLNVWSTLADRYSLRVDEDDIIDIRSGKVVKDRGVVRSLNGKWNFGRFASPGDDDGHDQPEADEDEGRETEETDDELDTLSYLDHQEHAPVNPFLSLSSLTGKATHAIDPNNDEDDAADLQAFLEAERQRKEKQGNASERDDTSGIMEDEEEYGITTDPDTDGFTTEAEPFSDHDEAQTVFEEHNAEDDHEPPLTQGKEGSDDELEVWDASDFDIVPSTDRPTEPSPDHADTSELSEVAHSHLITPPNSSTYSQNYTDTVESLASSPPSSRTRSRSRPRRPSKPLPSTTVARPLTPSSSSPFPIPASSTLTRRLTPSSSNSVSSSSRIPRLDLSQLSRMQRGRSQSRSPSKKDQNNKTTAVADFDELSESRTTEYGLQQSSVDPSSSSLYHKDNRYSSEAPGISKSNVRKSRNIKRSSHEAQVVEPHESPRRSRNRGRSSVTDVKGKGKAREVIEIDDSSESSPENRPPSPIRRPSAKAKGKKRARSSGVLYSSGEEYSPREPGGNDNTDQRERKPQGSPTKRGRYMDLSDTDPPQVRRRSAHSSSDLEFIGPVSDPIKPTSSINSASRKSSTNVHHQESKQEGSAQRRRRMSRRESYEARTIGIKFLLIHPIVPEVQVEAEVERLSTLSEVDLQTQHMLTLSTKTIPWPTHLLHGVVAFMMSSLLKTSIQIVWNRVYRKPLGFRKCLKVVQKTSFQMLLRASTHFSPRKAWHRCEGRTNQQYRLHTENIYHTSRLPAKQT</sequence>
<reference evidence="2" key="1">
    <citation type="submission" date="2022-08" db="EMBL/GenBank/DDBJ databases">
        <authorList>
            <consortium name="DOE Joint Genome Institute"/>
            <person name="Min B."/>
            <person name="Riley R."/>
            <person name="Sierra-Patev S."/>
            <person name="Naranjo-Ortiz M."/>
            <person name="Looney B."/>
            <person name="Konkel Z."/>
            <person name="Slot J.C."/>
            <person name="Sakamoto Y."/>
            <person name="Steenwyk J.L."/>
            <person name="Rokas A."/>
            <person name="Carro J."/>
            <person name="Camarero S."/>
            <person name="Ferreira P."/>
            <person name="Molpeceres G."/>
            <person name="Ruiz-Duenas F.J."/>
            <person name="Serrano A."/>
            <person name="Henrissat B."/>
            <person name="Drula E."/>
            <person name="Hughes K.W."/>
            <person name="Mata J.L."/>
            <person name="Ishikawa N.K."/>
            <person name="Vargas-Isla R."/>
            <person name="Ushijima S."/>
            <person name="Smith C.A."/>
            <person name="Ahrendt S."/>
            <person name="Andreopoulos W."/>
            <person name="He G."/>
            <person name="Labutti K."/>
            <person name="Lipzen A."/>
            <person name="Ng V."/>
            <person name="Sandor L."/>
            <person name="Barry K."/>
            <person name="Martinez A.T."/>
            <person name="Xiao Y."/>
            <person name="Gibbons J.G."/>
            <person name="Terashima K."/>
            <person name="Hibbett D.S."/>
            <person name="Grigoriev I.V."/>
        </authorList>
    </citation>
    <scope>NUCLEOTIDE SEQUENCE</scope>
    <source>
        <strain evidence="2">TFB9207</strain>
    </source>
</reference>
<evidence type="ECO:0000313" key="3">
    <source>
        <dbReference type="Proteomes" id="UP001163846"/>
    </source>
</evidence>